<dbReference type="PANTHER" id="PTHR24353:SF37">
    <property type="entry name" value="CAMP-DEPENDENT PROTEIN KINASE CATALYTIC SUBUNIT PRKX"/>
    <property type="match status" value="1"/>
</dbReference>
<dbReference type="InterPro" id="IPR033931">
    <property type="entry name" value="PDK1-typ_PH"/>
</dbReference>
<dbReference type="GO" id="GO:0004691">
    <property type="term" value="F:cAMP-dependent protein kinase activity"/>
    <property type="evidence" value="ECO:0007669"/>
    <property type="project" value="TreeGrafter"/>
</dbReference>
<protein>
    <recommendedName>
        <fullName evidence="1">3-phosphoinositide-dependent protein kinase 1</fullName>
    </recommendedName>
</protein>
<evidence type="ECO:0000256" key="1">
    <source>
        <dbReference type="ARBA" id="ARBA00018538"/>
    </source>
</evidence>
<dbReference type="GO" id="GO:0005952">
    <property type="term" value="C:cAMP-dependent protein kinase complex"/>
    <property type="evidence" value="ECO:0007669"/>
    <property type="project" value="TreeGrafter"/>
</dbReference>
<dbReference type="InterPro" id="IPR011009">
    <property type="entry name" value="Kinase-like_dom_sf"/>
</dbReference>
<gene>
    <name evidence="8" type="primary">Pdpk1-002</name>
</gene>
<proteinExistence type="evidence at transcript level"/>
<sequence>MGCIIFQMLTGKTPFHDTNEYRVFEKIIKCSYEIPSSVENDASHLIQSLLKTDPSSRLGSKETGGFDELRNHPFFDVINWKNLSDQEPPRIAKRILTLDDDGYATFRQKKGIQRLQCSDPDDVDGYGLSITMSDEERLRRLDLQTKTKWDSYSTGGLILKQGALQKKRGLSLKVRYFLLTDTPKLVYIDPDTMELKGEIPWSDKMQTEVKTFKVFFIHVPGRTYHLIDKTGNAIKWCKKIEEVKEHFMTHPE</sequence>
<name>A0A6F9DNP4_9ASCI</name>
<evidence type="ECO:0000259" key="7">
    <source>
        <dbReference type="PROSITE" id="PS50011"/>
    </source>
</evidence>
<dbReference type="SUPFAM" id="SSF56112">
    <property type="entry name" value="Protein kinase-like (PK-like)"/>
    <property type="match status" value="1"/>
</dbReference>
<dbReference type="GO" id="GO:0005829">
    <property type="term" value="C:cytosol"/>
    <property type="evidence" value="ECO:0007669"/>
    <property type="project" value="TreeGrafter"/>
</dbReference>
<dbReference type="AlphaFoldDB" id="A0A6F9DNP4"/>
<keyword evidence="5 8" id="KW-0418">Kinase</keyword>
<dbReference type="PANTHER" id="PTHR24353">
    <property type="entry name" value="CYCLIC NUCLEOTIDE-DEPENDENT PROTEIN KINASE"/>
    <property type="match status" value="1"/>
</dbReference>
<feature type="domain" description="Protein kinase" evidence="7">
    <location>
        <begin position="1"/>
        <end position="75"/>
    </location>
</feature>
<keyword evidence="4" id="KW-0547">Nucleotide-binding</keyword>
<evidence type="ECO:0000313" key="8">
    <source>
        <dbReference type="EMBL" id="CAB3264759.1"/>
    </source>
</evidence>
<keyword evidence="2" id="KW-0723">Serine/threonine-protein kinase</keyword>
<evidence type="ECO:0000256" key="6">
    <source>
        <dbReference type="ARBA" id="ARBA00022840"/>
    </source>
</evidence>
<dbReference type="SUPFAM" id="SSF50729">
    <property type="entry name" value="PH domain-like"/>
    <property type="match status" value="1"/>
</dbReference>
<dbReference type="CDD" id="cd01262">
    <property type="entry name" value="PH_PDK1"/>
    <property type="match status" value="1"/>
</dbReference>
<evidence type="ECO:0000256" key="5">
    <source>
        <dbReference type="ARBA" id="ARBA00022777"/>
    </source>
</evidence>
<dbReference type="Gene3D" id="1.10.510.10">
    <property type="entry name" value="Transferase(Phosphotransferase) domain 1"/>
    <property type="match status" value="1"/>
</dbReference>
<keyword evidence="3" id="KW-0808">Transferase</keyword>
<dbReference type="GO" id="GO:0005524">
    <property type="term" value="F:ATP binding"/>
    <property type="evidence" value="ECO:0007669"/>
    <property type="project" value="UniProtKB-KW"/>
</dbReference>
<evidence type="ECO:0000256" key="4">
    <source>
        <dbReference type="ARBA" id="ARBA00022741"/>
    </source>
</evidence>
<evidence type="ECO:0000256" key="2">
    <source>
        <dbReference type="ARBA" id="ARBA00022527"/>
    </source>
</evidence>
<accession>A0A6F9DNP4</accession>
<evidence type="ECO:0000256" key="3">
    <source>
        <dbReference type="ARBA" id="ARBA00022679"/>
    </source>
</evidence>
<dbReference type="EMBL" id="LR788897">
    <property type="protein sequence ID" value="CAB3264759.1"/>
    <property type="molecule type" value="mRNA"/>
</dbReference>
<dbReference type="InterPro" id="IPR000719">
    <property type="entry name" value="Prot_kinase_dom"/>
</dbReference>
<dbReference type="PROSITE" id="PS50011">
    <property type="entry name" value="PROTEIN_KINASE_DOM"/>
    <property type="match status" value="1"/>
</dbReference>
<organism evidence="8">
    <name type="scientific">Phallusia mammillata</name>
    <dbReference type="NCBI Taxonomy" id="59560"/>
    <lineage>
        <taxon>Eukaryota</taxon>
        <taxon>Metazoa</taxon>
        <taxon>Chordata</taxon>
        <taxon>Tunicata</taxon>
        <taxon>Ascidiacea</taxon>
        <taxon>Phlebobranchia</taxon>
        <taxon>Ascidiidae</taxon>
        <taxon>Phallusia</taxon>
    </lineage>
</organism>
<dbReference type="Pfam" id="PF00069">
    <property type="entry name" value="Pkinase"/>
    <property type="match status" value="1"/>
</dbReference>
<dbReference type="Gene3D" id="2.30.29.30">
    <property type="entry name" value="Pleckstrin-homology domain (PH domain)/Phosphotyrosine-binding domain (PTB)"/>
    <property type="match status" value="1"/>
</dbReference>
<keyword evidence="6" id="KW-0067">ATP-binding</keyword>
<dbReference type="InterPro" id="IPR011993">
    <property type="entry name" value="PH-like_dom_sf"/>
</dbReference>
<reference evidence="8" key="1">
    <citation type="submission" date="2020-04" db="EMBL/GenBank/DDBJ databases">
        <authorList>
            <person name="Neveu A P."/>
        </authorList>
    </citation>
    <scope>NUCLEOTIDE SEQUENCE</scope>
    <source>
        <tissue evidence="8">Whole embryo</tissue>
    </source>
</reference>
<dbReference type="Pfam" id="PF14593">
    <property type="entry name" value="PH_3"/>
    <property type="match status" value="1"/>
</dbReference>